<dbReference type="GO" id="GO:0016705">
    <property type="term" value="F:oxidoreductase activity, acting on paired donors, with incorporation or reduction of molecular oxygen"/>
    <property type="evidence" value="ECO:0007669"/>
    <property type="project" value="InterPro"/>
</dbReference>
<organism evidence="9 10">
    <name type="scientific">Monosporascus ibericus</name>
    <dbReference type="NCBI Taxonomy" id="155417"/>
    <lineage>
        <taxon>Eukaryota</taxon>
        <taxon>Fungi</taxon>
        <taxon>Dikarya</taxon>
        <taxon>Ascomycota</taxon>
        <taxon>Pezizomycotina</taxon>
        <taxon>Sordariomycetes</taxon>
        <taxon>Xylariomycetidae</taxon>
        <taxon>Xylariales</taxon>
        <taxon>Xylariales incertae sedis</taxon>
        <taxon>Monosporascus</taxon>
    </lineage>
</organism>
<evidence type="ECO:0000313" key="10">
    <source>
        <dbReference type="Proteomes" id="UP000293360"/>
    </source>
</evidence>
<keyword evidence="5 6" id="KW-0408">Iron</keyword>
<dbReference type="PANTHER" id="PTHR24305:SF166">
    <property type="entry name" value="CYTOCHROME P450 12A4, MITOCHONDRIAL-RELATED"/>
    <property type="match status" value="1"/>
</dbReference>
<keyword evidence="3 6" id="KW-0349">Heme</keyword>
<dbReference type="STRING" id="155417.A0A4Q4T861"/>
<keyword evidence="7" id="KW-0560">Oxidoreductase</keyword>
<evidence type="ECO:0000256" key="2">
    <source>
        <dbReference type="ARBA" id="ARBA00010617"/>
    </source>
</evidence>
<dbReference type="InterPro" id="IPR050121">
    <property type="entry name" value="Cytochrome_P450_monoxygenase"/>
</dbReference>
<gene>
    <name evidence="9" type="ORF">DL764_005752</name>
</gene>
<comment type="similarity">
    <text evidence="2 7">Belongs to the cytochrome P450 family.</text>
</comment>
<evidence type="ECO:0000256" key="1">
    <source>
        <dbReference type="ARBA" id="ARBA00001971"/>
    </source>
</evidence>
<dbReference type="PRINTS" id="PR00385">
    <property type="entry name" value="P450"/>
</dbReference>
<reference evidence="9 10" key="1">
    <citation type="submission" date="2018-06" db="EMBL/GenBank/DDBJ databases">
        <title>Complete Genomes of Monosporascus.</title>
        <authorList>
            <person name="Robinson A.J."/>
            <person name="Natvig D.O."/>
        </authorList>
    </citation>
    <scope>NUCLEOTIDE SEQUENCE [LARGE SCALE GENOMIC DNA]</scope>
    <source>
        <strain evidence="9 10">CBS 110550</strain>
    </source>
</reference>
<keyword evidence="8" id="KW-0472">Membrane</keyword>
<evidence type="ECO:0008006" key="11">
    <source>
        <dbReference type="Google" id="ProtNLM"/>
    </source>
</evidence>
<dbReference type="InterPro" id="IPR002401">
    <property type="entry name" value="Cyt_P450_E_grp-I"/>
</dbReference>
<dbReference type="InterPro" id="IPR036396">
    <property type="entry name" value="Cyt_P450_sf"/>
</dbReference>
<keyword evidence="8" id="KW-1133">Transmembrane helix</keyword>
<keyword evidence="4 6" id="KW-0479">Metal-binding</keyword>
<comment type="cofactor">
    <cofactor evidence="1 6">
        <name>heme</name>
        <dbReference type="ChEBI" id="CHEBI:30413"/>
    </cofactor>
</comment>
<accession>A0A4Q4T861</accession>
<feature type="binding site" description="axial binding residue" evidence="6">
    <location>
        <position position="443"/>
    </location>
    <ligand>
        <name>heme</name>
        <dbReference type="ChEBI" id="CHEBI:30413"/>
    </ligand>
    <ligandPart>
        <name>Fe</name>
        <dbReference type="ChEBI" id="CHEBI:18248"/>
    </ligandPart>
</feature>
<dbReference type="Proteomes" id="UP000293360">
    <property type="component" value="Unassembled WGS sequence"/>
</dbReference>
<protein>
    <recommendedName>
        <fullName evidence="11">Cytochrome P450</fullName>
    </recommendedName>
</protein>
<dbReference type="PRINTS" id="PR00463">
    <property type="entry name" value="EP450I"/>
</dbReference>
<dbReference type="PROSITE" id="PS00086">
    <property type="entry name" value="CYTOCHROME_P450"/>
    <property type="match status" value="1"/>
</dbReference>
<dbReference type="EMBL" id="QJNU01000312">
    <property type="protein sequence ID" value="RYP02578.1"/>
    <property type="molecule type" value="Genomic_DNA"/>
</dbReference>
<feature type="transmembrane region" description="Helical" evidence="8">
    <location>
        <begin position="6"/>
        <end position="26"/>
    </location>
</feature>
<sequence>MEWASYLTSGTTVAAITIVLLTGIFWKLTSNLLRSPIPATVRGPVIARLTNKWILFIDLSGSRARTIHDLHQKYGPVVRLAPNELSFASLQSVKAIYGPGTTCIKSSAYDNFGRLGMFQMQDPAQHRERQKRIAHIFAPNSLQQMEPLIQGVLHKLVSVIEKRLGKPVDALHWCRMTALDASGEILLGKSFGAFTADGDAPAYVHHLDNAYLVWSLFGLAPLLCKALERLPIKSLQQFMAAGDYVYKYGDDALKEYLKLYGRSSTRRSLLTKIISGDPSTGTEPLMDREISVEVSNLVFAATDTTGNTMTYALYRLCCHQEWQEKLRAELRASGAKAAGFSFQSLQSLPILNGIVMETLRLHPAAPSALPRITTGEGCDIGGMWVPGKTLVSMQAFTTQRDPEYFPDPDTFNPNRWVSGDEISSGPPNAREMMLVWGKGTRACLGQHMATMEIKMLLGRIVERFSIKLAGLKTHEEMEMTDHFTLIPKGQRCGLVFSNASAG</sequence>
<dbReference type="OrthoDB" id="1470350at2759"/>
<dbReference type="GO" id="GO:0004497">
    <property type="term" value="F:monooxygenase activity"/>
    <property type="evidence" value="ECO:0007669"/>
    <property type="project" value="UniProtKB-KW"/>
</dbReference>
<evidence type="ECO:0000256" key="7">
    <source>
        <dbReference type="RuleBase" id="RU000461"/>
    </source>
</evidence>
<dbReference type="Gene3D" id="1.10.630.10">
    <property type="entry name" value="Cytochrome P450"/>
    <property type="match status" value="1"/>
</dbReference>
<dbReference type="AlphaFoldDB" id="A0A4Q4T861"/>
<keyword evidence="8" id="KW-0812">Transmembrane</keyword>
<evidence type="ECO:0000256" key="8">
    <source>
        <dbReference type="SAM" id="Phobius"/>
    </source>
</evidence>
<dbReference type="GO" id="GO:0020037">
    <property type="term" value="F:heme binding"/>
    <property type="evidence" value="ECO:0007669"/>
    <property type="project" value="InterPro"/>
</dbReference>
<proteinExistence type="inferred from homology"/>
<keyword evidence="7" id="KW-0503">Monooxygenase</keyword>
<dbReference type="Pfam" id="PF00067">
    <property type="entry name" value="p450"/>
    <property type="match status" value="1"/>
</dbReference>
<evidence type="ECO:0000256" key="3">
    <source>
        <dbReference type="ARBA" id="ARBA00022617"/>
    </source>
</evidence>
<evidence type="ECO:0000313" key="9">
    <source>
        <dbReference type="EMBL" id="RYP02578.1"/>
    </source>
</evidence>
<evidence type="ECO:0000256" key="6">
    <source>
        <dbReference type="PIRSR" id="PIRSR602401-1"/>
    </source>
</evidence>
<name>A0A4Q4T861_9PEZI</name>
<comment type="caution">
    <text evidence="9">The sequence shown here is derived from an EMBL/GenBank/DDBJ whole genome shotgun (WGS) entry which is preliminary data.</text>
</comment>
<evidence type="ECO:0000256" key="5">
    <source>
        <dbReference type="ARBA" id="ARBA00023004"/>
    </source>
</evidence>
<evidence type="ECO:0000256" key="4">
    <source>
        <dbReference type="ARBA" id="ARBA00022723"/>
    </source>
</evidence>
<dbReference type="InterPro" id="IPR017972">
    <property type="entry name" value="Cyt_P450_CS"/>
</dbReference>
<keyword evidence="10" id="KW-1185">Reference proteome</keyword>
<dbReference type="InterPro" id="IPR001128">
    <property type="entry name" value="Cyt_P450"/>
</dbReference>
<dbReference type="SUPFAM" id="SSF48264">
    <property type="entry name" value="Cytochrome P450"/>
    <property type="match status" value="1"/>
</dbReference>
<dbReference type="GO" id="GO:0005506">
    <property type="term" value="F:iron ion binding"/>
    <property type="evidence" value="ECO:0007669"/>
    <property type="project" value="InterPro"/>
</dbReference>
<dbReference type="PANTHER" id="PTHR24305">
    <property type="entry name" value="CYTOCHROME P450"/>
    <property type="match status" value="1"/>
</dbReference>